<feature type="domain" description="NB-ARC" evidence="6">
    <location>
        <begin position="174"/>
        <end position="351"/>
    </location>
</feature>
<dbReference type="Gene3D" id="3.40.50.300">
    <property type="entry name" value="P-loop containing nucleotide triphosphate hydrolases"/>
    <property type="match status" value="1"/>
</dbReference>
<dbReference type="AlphaFoldDB" id="A0AAD5ZA33"/>
<keyword evidence="5" id="KW-0611">Plant defense</keyword>
<dbReference type="EMBL" id="JAMRDG010000002">
    <property type="protein sequence ID" value="KAJ3689636.1"/>
    <property type="molecule type" value="Genomic_DNA"/>
</dbReference>
<evidence type="ECO:0000256" key="5">
    <source>
        <dbReference type="ARBA" id="ARBA00022821"/>
    </source>
</evidence>
<keyword evidence="10" id="KW-1185">Reference proteome</keyword>
<dbReference type="Gene3D" id="1.10.10.10">
    <property type="entry name" value="Winged helix-like DNA-binding domain superfamily/Winged helix DNA-binding domain"/>
    <property type="match status" value="1"/>
</dbReference>
<keyword evidence="2" id="KW-0433">Leucine-rich repeat</keyword>
<dbReference type="GO" id="GO:0043531">
    <property type="term" value="F:ADP binding"/>
    <property type="evidence" value="ECO:0007669"/>
    <property type="project" value="InterPro"/>
</dbReference>
<dbReference type="Gene3D" id="1.20.5.4130">
    <property type="match status" value="1"/>
</dbReference>
<dbReference type="InterPro" id="IPR041118">
    <property type="entry name" value="Rx_N"/>
</dbReference>
<keyword evidence="4" id="KW-0547">Nucleotide-binding</keyword>
<dbReference type="InterPro" id="IPR044974">
    <property type="entry name" value="Disease_R_plants"/>
</dbReference>
<dbReference type="CDD" id="cd14798">
    <property type="entry name" value="RX-CC_like"/>
    <property type="match status" value="1"/>
</dbReference>
<protein>
    <submittedName>
        <fullName evidence="9">Uncharacterized protein</fullName>
    </submittedName>
</protein>
<evidence type="ECO:0000256" key="2">
    <source>
        <dbReference type="ARBA" id="ARBA00022614"/>
    </source>
</evidence>
<dbReference type="InterPro" id="IPR038005">
    <property type="entry name" value="RX-like_CC"/>
</dbReference>
<organism evidence="9 10">
    <name type="scientific">Rhynchospora tenuis</name>
    <dbReference type="NCBI Taxonomy" id="198213"/>
    <lineage>
        <taxon>Eukaryota</taxon>
        <taxon>Viridiplantae</taxon>
        <taxon>Streptophyta</taxon>
        <taxon>Embryophyta</taxon>
        <taxon>Tracheophyta</taxon>
        <taxon>Spermatophyta</taxon>
        <taxon>Magnoliopsida</taxon>
        <taxon>Liliopsida</taxon>
        <taxon>Poales</taxon>
        <taxon>Cyperaceae</taxon>
        <taxon>Cyperoideae</taxon>
        <taxon>Rhynchosporeae</taxon>
        <taxon>Rhynchospora</taxon>
    </lineage>
</organism>
<sequence length="746" mass="85920">MAESIVMFVLGKLADATVQELLHLCVIDKQVKLVSDELGWIQAFLKDADRKNNNGDERQRHWVKEIRDVAYDIEDTIDKACFLGIEMKNPNKRPSQMEAFKRMFRGPKKIPALHELGVEINEILERIKKISESREKYGTNNLGEGSGGQIELPVRRVRLNPAFDDPDVVGFDQYRDNIVKKLLHDNIKRRCVVSIFGTGGLGKTTLARKVYNSCDVKAKFGLRIWATISQNFELVDILRKLLKDVLNKDVDQGEQEEYYRTKLYESLLEKKYLIVLDDVWPSKKVPDDVWTDTFWNQIKEGLPDTKNGSRVLITTRSLDVAKNFDSPYEPYELPYLTNGQSLDLLLKNAFPYQEPTVGYPENLSDLAKEFVEKCGGLPIALVVLGGLLSKQPPNEHAWRKVMQKMNWRADASKVLVTSYEDLPFALKSCFMYFALFPEDHQINARALIRMWVAEGFIPHNNNGGTLEDTAENFLEDLVQRSMVQVKERCPNNSIRRCYIHDLLHDLAIRKAEEHNFLTVSDDQTSCSRARRVALHVKVPMKDANPNLRSLLCFNRIPNISRHRQLKVLGGVDTSIFFEVSESGSYEVLAPFRYLELSSCLDFNEFIGSKSLCFLQTLDLHFAITDEIPESIWHIKTLRHVLLSTISYSFGPPPSMHMRNLQTLGGMKPRLSWKDQGLPELPCLRELHMEVEDEFPWEVVVAFIGTLKKLETLTILDAKPEQENYIRENFKHVYFQDLRGIDYTSYY</sequence>
<evidence type="ECO:0000256" key="4">
    <source>
        <dbReference type="ARBA" id="ARBA00022741"/>
    </source>
</evidence>
<dbReference type="Gene3D" id="1.10.8.430">
    <property type="entry name" value="Helical domain of apoptotic protease-activating factors"/>
    <property type="match status" value="1"/>
</dbReference>
<keyword evidence="3" id="KW-0677">Repeat</keyword>
<dbReference type="Proteomes" id="UP001210211">
    <property type="component" value="Unassembled WGS sequence"/>
</dbReference>
<feature type="domain" description="Disease resistance N-terminal" evidence="7">
    <location>
        <begin position="6"/>
        <end position="85"/>
    </location>
</feature>
<comment type="caution">
    <text evidence="9">The sequence shown here is derived from an EMBL/GenBank/DDBJ whole genome shotgun (WGS) entry which is preliminary data.</text>
</comment>
<dbReference type="InterPro" id="IPR042197">
    <property type="entry name" value="Apaf_helical"/>
</dbReference>
<evidence type="ECO:0000259" key="6">
    <source>
        <dbReference type="Pfam" id="PF00931"/>
    </source>
</evidence>
<accession>A0AAD5ZA33</accession>
<dbReference type="Pfam" id="PF23559">
    <property type="entry name" value="WHD_DRP"/>
    <property type="match status" value="1"/>
</dbReference>
<dbReference type="Pfam" id="PF18052">
    <property type="entry name" value="Rx_N"/>
    <property type="match status" value="1"/>
</dbReference>
<dbReference type="GO" id="GO:0042742">
    <property type="term" value="P:defense response to bacterium"/>
    <property type="evidence" value="ECO:0007669"/>
    <property type="project" value="UniProtKB-ARBA"/>
</dbReference>
<dbReference type="GO" id="GO:0002758">
    <property type="term" value="P:innate immune response-activating signaling pathway"/>
    <property type="evidence" value="ECO:0007669"/>
    <property type="project" value="UniProtKB-ARBA"/>
</dbReference>
<dbReference type="PRINTS" id="PR00364">
    <property type="entry name" value="DISEASERSIST"/>
</dbReference>
<feature type="domain" description="Disease resistance protein winged helix" evidence="8">
    <location>
        <begin position="435"/>
        <end position="507"/>
    </location>
</feature>
<dbReference type="SUPFAM" id="SSF52540">
    <property type="entry name" value="P-loop containing nucleoside triphosphate hydrolases"/>
    <property type="match status" value="1"/>
</dbReference>
<comment type="similarity">
    <text evidence="1">Belongs to the disease resistance NB-LRR family.</text>
</comment>
<gene>
    <name evidence="9" type="ORF">LUZ61_018800</name>
</gene>
<evidence type="ECO:0000259" key="8">
    <source>
        <dbReference type="Pfam" id="PF23559"/>
    </source>
</evidence>
<dbReference type="SUPFAM" id="SSF52058">
    <property type="entry name" value="L domain-like"/>
    <property type="match status" value="1"/>
</dbReference>
<dbReference type="InterPro" id="IPR036388">
    <property type="entry name" value="WH-like_DNA-bd_sf"/>
</dbReference>
<evidence type="ECO:0000313" key="9">
    <source>
        <dbReference type="EMBL" id="KAJ3689636.1"/>
    </source>
</evidence>
<dbReference type="GO" id="GO:0009626">
    <property type="term" value="P:plant-type hypersensitive response"/>
    <property type="evidence" value="ECO:0007669"/>
    <property type="project" value="UniProtKB-ARBA"/>
</dbReference>
<dbReference type="InterPro" id="IPR032675">
    <property type="entry name" value="LRR_dom_sf"/>
</dbReference>
<dbReference type="PANTHER" id="PTHR23155">
    <property type="entry name" value="DISEASE RESISTANCE PROTEIN RP"/>
    <property type="match status" value="1"/>
</dbReference>
<proteinExistence type="inferred from homology"/>
<reference evidence="9 10" key="1">
    <citation type="journal article" date="2022" name="Cell">
        <title>Repeat-based holocentromeres influence genome architecture and karyotype evolution.</title>
        <authorList>
            <person name="Hofstatter P.G."/>
            <person name="Thangavel G."/>
            <person name="Lux T."/>
            <person name="Neumann P."/>
            <person name="Vondrak T."/>
            <person name="Novak P."/>
            <person name="Zhang M."/>
            <person name="Costa L."/>
            <person name="Castellani M."/>
            <person name="Scott A."/>
            <person name="Toegelov H."/>
            <person name="Fuchs J."/>
            <person name="Mata-Sucre Y."/>
            <person name="Dias Y."/>
            <person name="Vanzela A.L.L."/>
            <person name="Huettel B."/>
            <person name="Almeida C.C.S."/>
            <person name="Simkova H."/>
            <person name="Souza G."/>
            <person name="Pedrosa-Harand A."/>
            <person name="Macas J."/>
            <person name="Mayer K.F.X."/>
            <person name="Houben A."/>
            <person name="Marques A."/>
        </authorList>
    </citation>
    <scope>NUCLEOTIDE SEQUENCE [LARGE SCALE GENOMIC DNA]</scope>
    <source>
        <strain evidence="9">RhyTen1mFocal</strain>
    </source>
</reference>
<dbReference type="InterPro" id="IPR027417">
    <property type="entry name" value="P-loop_NTPase"/>
</dbReference>
<dbReference type="InterPro" id="IPR058922">
    <property type="entry name" value="WHD_DRP"/>
</dbReference>
<evidence type="ECO:0000259" key="7">
    <source>
        <dbReference type="Pfam" id="PF18052"/>
    </source>
</evidence>
<dbReference type="PANTHER" id="PTHR23155:SF1185">
    <property type="entry name" value="DISEASE RESISTANCE RPP8-LIKE PROTEIN 3-RELATED"/>
    <property type="match status" value="1"/>
</dbReference>
<dbReference type="FunFam" id="1.10.10.10:FF:000322">
    <property type="entry name" value="Probable disease resistance protein At1g63360"/>
    <property type="match status" value="1"/>
</dbReference>
<dbReference type="Pfam" id="PF00931">
    <property type="entry name" value="NB-ARC"/>
    <property type="match status" value="1"/>
</dbReference>
<evidence type="ECO:0000313" key="10">
    <source>
        <dbReference type="Proteomes" id="UP001210211"/>
    </source>
</evidence>
<evidence type="ECO:0000256" key="1">
    <source>
        <dbReference type="ARBA" id="ARBA00008894"/>
    </source>
</evidence>
<dbReference type="Gene3D" id="3.80.10.10">
    <property type="entry name" value="Ribonuclease Inhibitor"/>
    <property type="match status" value="1"/>
</dbReference>
<dbReference type="InterPro" id="IPR002182">
    <property type="entry name" value="NB-ARC"/>
</dbReference>
<evidence type="ECO:0000256" key="3">
    <source>
        <dbReference type="ARBA" id="ARBA00022737"/>
    </source>
</evidence>
<name>A0AAD5ZA33_9POAL</name>